<dbReference type="Proteomes" id="UP001481872">
    <property type="component" value="Unassembled WGS sequence"/>
</dbReference>
<gene>
    <name evidence="3" type="ORF">AAA081_00780</name>
</gene>
<keyword evidence="4" id="KW-1185">Reference proteome</keyword>
<feature type="chain" id="PRO_5046828645" evidence="1">
    <location>
        <begin position="27"/>
        <end position="325"/>
    </location>
</feature>
<accession>A0ABV1J5S6</accession>
<evidence type="ECO:0000313" key="4">
    <source>
        <dbReference type="Proteomes" id="UP001481872"/>
    </source>
</evidence>
<proteinExistence type="predicted"/>
<keyword evidence="1" id="KW-0732">Signal</keyword>
<feature type="signal peptide" evidence="1">
    <location>
        <begin position="1"/>
        <end position="26"/>
    </location>
</feature>
<feature type="domain" description="SLH" evidence="2">
    <location>
        <begin position="202"/>
        <end position="265"/>
    </location>
</feature>
<dbReference type="EMBL" id="JBBNPS010000001">
    <property type="protein sequence ID" value="MEQ3352841.1"/>
    <property type="molecule type" value="Genomic_DNA"/>
</dbReference>
<dbReference type="Pfam" id="PF00395">
    <property type="entry name" value="SLH"/>
    <property type="match status" value="2"/>
</dbReference>
<evidence type="ECO:0000256" key="1">
    <source>
        <dbReference type="SAM" id="SignalP"/>
    </source>
</evidence>
<dbReference type="InterPro" id="IPR001119">
    <property type="entry name" value="SLH_dom"/>
</dbReference>
<evidence type="ECO:0000313" key="3">
    <source>
        <dbReference type="EMBL" id="MEQ3352841.1"/>
    </source>
</evidence>
<protein>
    <submittedName>
        <fullName evidence="3">S-layer homology domain-containing protein</fullName>
    </submittedName>
</protein>
<dbReference type="PROSITE" id="PS51272">
    <property type="entry name" value="SLH"/>
    <property type="match status" value="2"/>
</dbReference>
<comment type="caution">
    <text evidence="3">The sequence shown here is derived from an EMBL/GenBank/DDBJ whole genome shotgun (WGS) entry which is preliminary data.</text>
</comment>
<feature type="domain" description="SLH" evidence="2">
    <location>
        <begin position="267"/>
        <end position="325"/>
    </location>
</feature>
<dbReference type="RefSeq" id="WP_267303711.1">
    <property type="nucleotide sequence ID" value="NZ_JAOQJD010000001.1"/>
</dbReference>
<organism evidence="3 4">
    <name type="scientific">Aedoeadaptatus acetigenes</name>
    <dbReference type="NCBI Taxonomy" id="2981723"/>
    <lineage>
        <taxon>Bacteria</taxon>
        <taxon>Bacillati</taxon>
        <taxon>Bacillota</taxon>
        <taxon>Tissierellia</taxon>
        <taxon>Tissierellales</taxon>
        <taxon>Peptoniphilaceae</taxon>
        <taxon>Aedoeadaptatus</taxon>
    </lineage>
</organism>
<sequence length="325" mass="35990">MKYTLKRLLALFLCLGILLPASGVFAQSYESPRNLAVALAQGEGGSYDAFTITWSNPEGVKKQLESGKTVAYEIDSKVNLGPWSSKNGQSFKGELTLNEKDRVEMKLDGAKFSNLANPAIESKLYSFRVRYIGEGESAYTNAVSVGYRPVFNNSSAWSMEELSDAGKNGLIPPSVKADMKTEITREEFTEVIVRLYEKAEHVHLVAGKSPYKDTKNESVVIASRLGLVNGVGKDKFAPKSKITREQMATILTRFLNSVEVEGDKTMGAPFADHAKISPYARESVYELQSLGLMEGYKNNEFKPKTHASREQAVVLAQRIYSFIEK</sequence>
<reference evidence="3 4" key="1">
    <citation type="submission" date="2024-04" db="EMBL/GenBank/DDBJ databases">
        <title>Human intestinal bacterial collection.</title>
        <authorList>
            <person name="Pauvert C."/>
            <person name="Hitch T.C.A."/>
            <person name="Clavel T."/>
        </authorList>
    </citation>
    <scope>NUCLEOTIDE SEQUENCE [LARGE SCALE GENOMIC DNA]</scope>
    <source>
        <strain evidence="3 4">CLA-SR-H026</strain>
    </source>
</reference>
<name>A0ABV1J5S6_9FIRM</name>
<evidence type="ECO:0000259" key="2">
    <source>
        <dbReference type="PROSITE" id="PS51272"/>
    </source>
</evidence>